<keyword evidence="6 11" id="KW-0547">Nucleotide-binding</keyword>
<comment type="pathway">
    <text evidence="2">Purine metabolism; GMP biosynthesis; GMP from XMP (L-Gln route): step 1/1.</text>
</comment>
<evidence type="ECO:0000256" key="12">
    <source>
        <dbReference type="SAM" id="MobiDB-lite"/>
    </source>
</evidence>
<dbReference type="Proteomes" id="UP000289555">
    <property type="component" value="Chromosome"/>
</dbReference>
<dbReference type="InterPro" id="IPR014729">
    <property type="entry name" value="Rossmann-like_a/b/a_fold"/>
</dbReference>
<comment type="function">
    <text evidence="1">Catalyzes the synthesis of GMP from XMP.</text>
</comment>
<keyword evidence="9 11" id="KW-0067">ATP-binding</keyword>
<feature type="compositionally biased region" description="Low complexity" evidence="12">
    <location>
        <begin position="197"/>
        <end position="212"/>
    </location>
</feature>
<evidence type="ECO:0000313" key="15">
    <source>
        <dbReference type="Proteomes" id="UP000289555"/>
    </source>
</evidence>
<dbReference type="CDD" id="cd01997">
    <property type="entry name" value="GMP_synthase_C"/>
    <property type="match status" value="1"/>
</dbReference>
<keyword evidence="5" id="KW-0436">Ligase</keyword>
<organism evidence="14 15">
    <name type="scientific">Vreelandella olivaria</name>
    <dbReference type="NCBI Taxonomy" id="390919"/>
    <lineage>
        <taxon>Bacteria</taxon>
        <taxon>Pseudomonadati</taxon>
        <taxon>Pseudomonadota</taxon>
        <taxon>Gammaproteobacteria</taxon>
        <taxon>Oceanospirillales</taxon>
        <taxon>Halomonadaceae</taxon>
        <taxon>Vreelandella</taxon>
    </lineage>
</organism>
<dbReference type="Pfam" id="PF02540">
    <property type="entry name" value="NAD_synthase"/>
    <property type="match status" value="1"/>
</dbReference>
<evidence type="ECO:0000256" key="10">
    <source>
        <dbReference type="ARBA" id="ARBA00022962"/>
    </source>
</evidence>
<evidence type="ECO:0000256" key="4">
    <source>
        <dbReference type="ARBA" id="ARBA00021562"/>
    </source>
</evidence>
<evidence type="ECO:0000256" key="1">
    <source>
        <dbReference type="ARBA" id="ARBA00002332"/>
    </source>
</evidence>
<accession>A0ABM7GE04</accession>
<evidence type="ECO:0000256" key="6">
    <source>
        <dbReference type="ARBA" id="ARBA00022741"/>
    </source>
</evidence>
<gene>
    <name evidence="14" type="ORF">HORIV_11820</name>
</gene>
<keyword evidence="8 11" id="KW-0658">Purine biosynthesis</keyword>
<dbReference type="InterPro" id="IPR001674">
    <property type="entry name" value="GMP_synth_C"/>
</dbReference>
<feature type="region of interest" description="Disordered" evidence="12">
    <location>
        <begin position="189"/>
        <end position="231"/>
    </location>
</feature>
<dbReference type="InterPro" id="IPR022310">
    <property type="entry name" value="NAD/GMP_synthase"/>
</dbReference>
<evidence type="ECO:0000259" key="13">
    <source>
        <dbReference type="PROSITE" id="PS51553"/>
    </source>
</evidence>
<dbReference type="PROSITE" id="PS51553">
    <property type="entry name" value="GMPS_ATP_PPASE"/>
    <property type="match status" value="1"/>
</dbReference>
<dbReference type="SUPFAM" id="SSF52402">
    <property type="entry name" value="Adenine nucleotide alpha hydrolases-like"/>
    <property type="match status" value="1"/>
</dbReference>
<feature type="binding site" evidence="11">
    <location>
        <begin position="15"/>
        <end position="21"/>
    </location>
    <ligand>
        <name>ATP</name>
        <dbReference type="ChEBI" id="CHEBI:30616"/>
    </ligand>
</feature>
<evidence type="ECO:0000256" key="9">
    <source>
        <dbReference type="ARBA" id="ARBA00022840"/>
    </source>
</evidence>
<dbReference type="Gene3D" id="3.40.50.620">
    <property type="entry name" value="HUPs"/>
    <property type="match status" value="1"/>
</dbReference>
<dbReference type="EC" id="6.3.5.2" evidence="3"/>
<sequence length="231" mass="25216">MREQVGDRHVLLGLSGGVDSSVVAALLHKAIGTQLTCVFVDNGLLRKAEGDQVMETFAKHMGVKVIRVDAEDLFLGKLAGEKDPELKRKIIGNTFIDVFDEEASKIEGVDFLAQGTIYPDVIESAASKTGKAHVIKSHHNVGGLPETMKLKLVEPLRELFKDEVRKLGLELGLPYDMVYRHPFLAPACAHPRRSQKSTPTSFATPTPSSSKSYVPLAGTKKPAKPLPCSYR</sequence>
<evidence type="ECO:0000256" key="11">
    <source>
        <dbReference type="PROSITE-ProRule" id="PRU00886"/>
    </source>
</evidence>
<dbReference type="EMBL" id="AP019416">
    <property type="protein sequence ID" value="BBI48761.1"/>
    <property type="molecule type" value="Genomic_DNA"/>
</dbReference>
<feature type="domain" description="GMPS ATP-PPase" evidence="13">
    <location>
        <begin position="1"/>
        <end position="180"/>
    </location>
</feature>
<proteinExistence type="predicted"/>
<dbReference type="PANTHER" id="PTHR11922:SF2">
    <property type="entry name" value="GMP SYNTHASE [GLUTAMINE-HYDROLYZING]"/>
    <property type="match status" value="1"/>
</dbReference>
<keyword evidence="7 11" id="KW-0332">GMP biosynthesis</keyword>
<evidence type="ECO:0000256" key="5">
    <source>
        <dbReference type="ARBA" id="ARBA00022598"/>
    </source>
</evidence>
<protein>
    <recommendedName>
        <fullName evidence="4">GMP synthase [glutamine-hydrolyzing]</fullName>
        <ecNumber evidence="3">6.3.5.2</ecNumber>
    </recommendedName>
</protein>
<evidence type="ECO:0000313" key="14">
    <source>
        <dbReference type="EMBL" id="BBI48761.1"/>
    </source>
</evidence>
<reference evidence="15" key="1">
    <citation type="journal article" date="2019" name="Microbiol. Resour. Announc.">
        <title>Complete Genome Sequence of Halomonas olivaria, a Moderately Halophilic Bacterium Isolated from Olive Processing Effluents, Obtained by Nanopore Sequencing.</title>
        <authorList>
            <person name="Nagata S."/>
            <person name="Ii K.M."/>
            <person name="Tsukimi T."/>
            <person name="Miura M.C."/>
            <person name="Galipon J."/>
            <person name="Arakawa K."/>
        </authorList>
    </citation>
    <scope>NUCLEOTIDE SEQUENCE [LARGE SCALE GENOMIC DNA]</scope>
    <source>
        <strain evidence="15">TYRC17</strain>
    </source>
</reference>
<dbReference type="InterPro" id="IPR025777">
    <property type="entry name" value="GMPS_ATP_PPase_dom"/>
</dbReference>
<evidence type="ECO:0000256" key="3">
    <source>
        <dbReference type="ARBA" id="ARBA00012746"/>
    </source>
</evidence>
<keyword evidence="15" id="KW-1185">Reference proteome</keyword>
<evidence type="ECO:0000256" key="2">
    <source>
        <dbReference type="ARBA" id="ARBA00005153"/>
    </source>
</evidence>
<name>A0ABM7GE04_9GAMM</name>
<evidence type="ECO:0000256" key="8">
    <source>
        <dbReference type="ARBA" id="ARBA00022755"/>
    </source>
</evidence>
<dbReference type="PANTHER" id="PTHR11922">
    <property type="entry name" value="GMP SYNTHASE-RELATED"/>
    <property type="match status" value="1"/>
</dbReference>
<evidence type="ECO:0000256" key="7">
    <source>
        <dbReference type="ARBA" id="ARBA00022749"/>
    </source>
</evidence>
<keyword evidence="10" id="KW-0315">Glutamine amidotransferase</keyword>